<organism evidence="3 4">
    <name type="scientific">Pedobacter cryoconitis</name>
    <dbReference type="NCBI Taxonomy" id="188932"/>
    <lineage>
        <taxon>Bacteria</taxon>
        <taxon>Pseudomonadati</taxon>
        <taxon>Bacteroidota</taxon>
        <taxon>Sphingobacteriia</taxon>
        <taxon>Sphingobacteriales</taxon>
        <taxon>Sphingobacteriaceae</taxon>
        <taxon>Pedobacter</taxon>
    </lineage>
</organism>
<feature type="signal peptide" evidence="1">
    <location>
        <begin position="1"/>
        <end position="21"/>
    </location>
</feature>
<dbReference type="SUPFAM" id="SSF50939">
    <property type="entry name" value="Sialidases"/>
    <property type="match status" value="1"/>
</dbReference>
<comment type="caution">
    <text evidence="3">The sequence shown here is derived from an EMBL/GenBank/DDBJ whole genome shotgun (WGS) entry which is preliminary data.</text>
</comment>
<protein>
    <submittedName>
        <fullName evidence="3">BNR repeat protein</fullName>
    </submittedName>
</protein>
<feature type="domain" description="Sialidase" evidence="2">
    <location>
        <begin position="62"/>
        <end position="334"/>
    </location>
</feature>
<dbReference type="Pfam" id="PF13088">
    <property type="entry name" value="BNR_2"/>
    <property type="match status" value="1"/>
</dbReference>
<dbReference type="RefSeq" id="WP_111635002.1">
    <property type="nucleotide sequence ID" value="NZ_QLLR01000020.1"/>
</dbReference>
<reference evidence="3 4" key="1">
    <citation type="submission" date="2018-06" db="EMBL/GenBank/DDBJ databases">
        <title>Genomic Encyclopedia of Archaeal and Bacterial Type Strains, Phase II (KMG-II): from individual species to whole genera.</title>
        <authorList>
            <person name="Goeker M."/>
        </authorList>
    </citation>
    <scope>NUCLEOTIDE SEQUENCE [LARGE SCALE GENOMIC DNA]</scope>
    <source>
        <strain evidence="3 4">DSM 14825</strain>
    </source>
</reference>
<accession>A0A327SE36</accession>
<evidence type="ECO:0000313" key="4">
    <source>
        <dbReference type="Proteomes" id="UP000249754"/>
    </source>
</evidence>
<proteinExistence type="predicted"/>
<evidence type="ECO:0000259" key="2">
    <source>
        <dbReference type="Pfam" id="PF13088"/>
    </source>
</evidence>
<evidence type="ECO:0000313" key="3">
    <source>
        <dbReference type="EMBL" id="RAJ27300.1"/>
    </source>
</evidence>
<evidence type="ECO:0000256" key="1">
    <source>
        <dbReference type="SAM" id="SignalP"/>
    </source>
</evidence>
<keyword evidence="1" id="KW-0732">Signal</keyword>
<dbReference type="PANTHER" id="PTHR43752">
    <property type="entry name" value="BNR/ASP-BOX REPEAT FAMILY PROTEIN"/>
    <property type="match status" value="1"/>
</dbReference>
<sequence length="379" mass="42448">MKLLLLPLLILISCCTEKLSAQENQAFKNAPKVINDPGNFYKYAEHSRKFSGIPSITVTSNGTLWATWYAGMTSGEDANNYVVLASSQDQGVTWKEIIVVDPDEKGPVRAYDPEIWIDPTGKLWLFWAQTIGLEGSIAGVWAMTATDPDSENPVWAPAKRLSDGIMMCKPTVLSTGEWLLPVSTWRLTDESAKVIVSTDKGANWTLKGACNVPVADREFDEHMLVERKDGLLWMLLRTRYGIAESFSKDKGKSWSAAKPSALLHTSSRFFIRRLNSGNLLLIKHGPIAVKTGRSHLMAFISKDEGKTWSRGLLIDERPGVSYPDAQQAADGRIYLTYDYNRILDQQIIMTVFTEKDVLSEDYDASIVKVFNERKMISKK</sequence>
<dbReference type="InterPro" id="IPR036278">
    <property type="entry name" value="Sialidase_sf"/>
</dbReference>
<dbReference type="InterPro" id="IPR011040">
    <property type="entry name" value="Sialidase"/>
</dbReference>
<name>A0A327SE36_9SPHI</name>
<gene>
    <name evidence="3" type="ORF">LY11_03591</name>
</gene>
<dbReference type="EMBL" id="QLLR01000020">
    <property type="protein sequence ID" value="RAJ27300.1"/>
    <property type="molecule type" value="Genomic_DNA"/>
</dbReference>
<dbReference type="Gene3D" id="2.120.10.10">
    <property type="match status" value="1"/>
</dbReference>
<dbReference type="CDD" id="cd15482">
    <property type="entry name" value="Sialidase_non-viral"/>
    <property type="match status" value="1"/>
</dbReference>
<dbReference type="STRING" id="188932.AY601_1348"/>
<feature type="chain" id="PRO_5016431743" evidence="1">
    <location>
        <begin position="22"/>
        <end position="379"/>
    </location>
</feature>
<dbReference type="AlphaFoldDB" id="A0A327SE36"/>
<dbReference type="Proteomes" id="UP000249754">
    <property type="component" value="Unassembled WGS sequence"/>
</dbReference>
<dbReference type="OrthoDB" id="7294637at2"/>
<dbReference type="PANTHER" id="PTHR43752:SF2">
    <property type="entry name" value="BNR_ASP-BOX REPEAT FAMILY PROTEIN"/>
    <property type="match status" value="1"/>
</dbReference>